<gene>
    <name evidence="2" type="ORF">F4560_007507</name>
</gene>
<dbReference type="EMBL" id="JACHMO010000001">
    <property type="protein sequence ID" value="MBB5807739.1"/>
    <property type="molecule type" value="Genomic_DNA"/>
</dbReference>
<keyword evidence="3" id="KW-1185">Reference proteome</keyword>
<organism evidence="2 3">
    <name type="scientific">Saccharothrix ecbatanensis</name>
    <dbReference type="NCBI Taxonomy" id="1105145"/>
    <lineage>
        <taxon>Bacteria</taxon>
        <taxon>Bacillati</taxon>
        <taxon>Actinomycetota</taxon>
        <taxon>Actinomycetes</taxon>
        <taxon>Pseudonocardiales</taxon>
        <taxon>Pseudonocardiaceae</taxon>
        <taxon>Saccharothrix</taxon>
    </lineage>
</organism>
<evidence type="ECO:0000256" key="1">
    <source>
        <dbReference type="SAM" id="MobiDB-lite"/>
    </source>
</evidence>
<dbReference type="Proteomes" id="UP000552097">
    <property type="component" value="Unassembled WGS sequence"/>
</dbReference>
<dbReference type="AlphaFoldDB" id="A0A7W9HSP8"/>
<evidence type="ECO:0000313" key="2">
    <source>
        <dbReference type="EMBL" id="MBB5807739.1"/>
    </source>
</evidence>
<evidence type="ECO:0000313" key="3">
    <source>
        <dbReference type="Proteomes" id="UP000552097"/>
    </source>
</evidence>
<feature type="region of interest" description="Disordered" evidence="1">
    <location>
        <begin position="1"/>
        <end position="31"/>
    </location>
</feature>
<proteinExistence type="predicted"/>
<name>A0A7W9HSP8_9PSEU</name>
<protein>
    <submittedName>
        <fullName evidence="2">Uncharacterized protein</fullName>
    </submittedName>
</protein>
<sequence length="31" mass="3144">MAGQIAGGHPVEKAYTSEDPEAAGNALVGRF</sequence>
<reference evidence="2 3" key="1">
    <citation type="submission" date="2020-08" db="EMBL/GenBank/DDBJ databases">
        <title>Sequencing the genomes of 1000 actinobacteria strains.</title>
        <authorList>
            <person name="Klenk H.-P."/>
        </authorList>
    </citation>
    <scope>NUCLEOTIDE SEQUENCE [LARGE SCALE GENOMIC DNA]</scope>
    <source>
        <strain evidence="2 3">DSM 45486</strain>
    </source>
</reference>
<comment type="caution">
    <text evidence="2">The sequence shown here is derived from an EMBL/GenBank/DDBJ whole genome shotgun (WGS) entry which is preliminary data.</text>
</comment>
<accession>A0A7W9HSP8</accession>